<evidence type="ECO:0000313" key="1">
    <source>
        <dbReference type="EMBL" id="MBD2864932.1"/>
    </source>
</evidence>
<protein>
    <submittedName>
        <fullName evidence="1">Uncharacterized protein</fullName>
    </submittedName>
</protein>
<comment type="caution">
    <text evidence="1">The sequence shown here is derived from an EMBL/GenBank/DDBJ whole genome shotgun (WGS) entry which is preliminary data.</text>
</comment>
<sequence>MPDGQDEVGFRFQNVLCYADPFEPQAFYYRPASPMPERDPTGRPSLILWLGEAGSRLQFAAQWTAEEPAIAALRTEIMRRYPERRLSPSAIRLLPELADIDRVSLEIGAGTGTGVFTEVQCSPSSGYPPYNALFNAALTPEHARQAARALNGAPDCVRVIYRGSIRRSGKGHIPFEASADVSAWFPDGSGTGHIRIIPT</sequence>
<dbReference type="RefSeq" id="WP_190930553.1">
    <property type="nucleotide sequence ID" value="NZ_JACXJA010000035.1"/>
</dbReference>
<name>A0A927H263_9BACL</name>
<dbReference type="Proteomes" id="UP000639396">
    <property type="component" value="Unassembled WGS sequence"/>
</dbReference>
<dbReference type="EMBL" id="JACXJA010000035">
    <property type="protein sequence ID" value="MBD2864932.1"/>
    <property type="molecule type" value="Genomic_DNA"/>
</dbReference>
<evidence type="ECO:0000313" key="2">
    <source>
        <dbReference type="Proteomes" id="UP000639396"/>
    </source>
</evidence>
<gene>
    <name evidence="1" type="ORF">IDH45_23415</name>
</gene>
<proteinExistence type="predicted"/>
<reference evidence="1" key="1">
    <citation type="submission" date="2020-09" db="EMBL/GenBank/DDBJ databases">
        <title>A novel bacterium of genus Paenibacillus, isolated from South China Sea.</title>
        <authorList>
            <person name="Huang H."/>
            <person name="Mo K."/>
            <person name="Hu Y."/>
        </authorList>
    </citation>
    <scope>NUCLEOTIDE SEQUENCE</scope>
    <source>
        <strain evidence="1">IB182363</strain>
    </source>
</reference>
<dbReference type="AlphaFoldDB" id="A0A927H263"/>
<keyword evidence="2" id="KW-1185">Reference proteome</keyword>
<organism evidence="1 2">
    <name type="scientific">Paenibacillus oceani</name>
    <dbReference type="NCBI Taxonomy" id="2772510"/>
    <lineage>
        <taxon>Bacteria</taxon>
        <taxon>Bacillati</taxon>
        <taxon>Bacillota</taxon>
        <taxon>Bacilli</taxon>
        <taxon>Bacillales</taxon>
        <taxon>Paenibacillaceae</taxon>
        <taxon>Paenibacillus</taxon>
    </lineage>
</organism>
<accession>A0A927H263</accession>